<gene>
    <name evidence="1" type="ORF">NGTWS1702_06230</name>
</gene>
<evidence type="ECO:0008006" key="3">
    <source>
        <dbReference type="Google" id="ProtNLM"/>
    </source>
</evidence>
<protein>
    <recommendedName>
        <fullName evidence="3">N-acetyltransferase</fullName>
    </recommendedName>
</protein>
<dbReference type="Proteomes" id="UP001060504">
    <property type="component" value="Unassembled WGS sequence"/>
</dbReference>
<evidence type="ECO:0000313" key="1">
    <source>
        <dbReference type="EMBL" id="GJF10449.1"/>
    </source>
</evidence>
<evidence type="ECO:0000313" key="2">
    <source>
        <dbReference type="Proteomes" id="UP001060504"/>
    </source>
</evidence>
<proteinExistence type="predicted"/>
<comment type="caution">
    <text evidence="1">The sequence shown here is derived from an EMBL/GenBank/DDBJ whole genome shotgun (WGS) entry which is preliminary data.</text>
</comment>
<name>A0ABQ4V5M7_9MYCO</name>
<dbReference type="Gene3D" id="3.40.630.30">
    <property type="match status" value="1"/>
</dbReference>
<keyword evidence="2" id="KW-1185">Reference proteome</keyword>
<sequence length="196" mass="21198">MDTDRGVEIRLASRRDITGLTALEARYYIGNLDTAEHPAGFISILHSPEWFGRAIDSGGVHVAVTEDDAVVGFIVVTAPPDRGEAGLPPIVRAILDLTETLEISGKPIAQQRFALRGPVCIAEEVRGRGVYSAFNAVTLEAYWDRFDLGVLFVAADNPRSLHTTTTKLGAQSLAVFEADGRQFHLLVFDFVGCADG</sequence>
<organism evidence="1 2">
    <name type="scientific">Mycolicibacterium cyprinidarum</name>
    <dbReference type="NCBI Taxonomy" id="2860311"/>
    <lineage>
        <taxon>Bacteria</taxon>
        <taxon>Bacillati</taxon>
        <taxon>Actinomycetota</taxon>
        <taxon>Actinomycetes</taxon>
        <taxon>Mycobacteriales</taxon>
        <taxon>Mycobacteriaceae</taxon>
        <taxon>Mycolicibacterium</taxon>
    </lineage>
</organism>
<dbReference type="EMBL" id="BPRH01000683">
    <property type="protein sequence ID" value="GJF10449.1"/>
    <property type="molecule type" value="Genomic_DNA"/>
</dbReference>
<dbReference type="InterPro" id="IPR016181">
    <property type="entry name" value="Acyl_CoA_acyltransferase"/>
</dbReference>
<dbReference type="SUPFAM" id="SSF55729">
    <property type="entry name" value="Acyl-CoA N-acyltransferases (Nat)"/>
    <property type="match status" value="1"/>
</dbReference>
<accession>A0ABQ4V5M7</accession>
<reference evidence="1 2" key="1">
    <citation type="submission" date="2021-08" db="EMBL/GenBank/DDBJ databases">
        <title>Draft genome sequence of Mycolicibacterium sp. NGTWS1702 strain.</title>
        <authorList>
            <person name="Matsumoto M."/>
            <person name="Tang B.C.C."/>
            <person name="Machida Y."/>
            <person name="Matoyama H."/>
            <person name="Kishihara T."/>
            <person name="Sato S."/>
            <person name="Kondo I."/>
            <person name="Sano M."/>
            <person name="Kato G."/>
        </authorList>
    </citation>
    <scope>NUCLEOTIDE SEQUENCE [LARGE SCALE GENOMIC DNA]</scope>
    <source>
        <strain evidence="1 2">NGTWSNA01</strain>
    </source>
</reference>